<comment type="caution">
    <text evidence="2">The sequence shown here is derived from an EMBL/GenBank/DDBJ whole genome shotgun (WGS) entry which is preliminary data.</text>
</comment>
<protein>
    <recommendedName>
        <fullName evidence="4">DUF4283 domain-containing protein</fullName>
    </recommendedName>
</protein>
<feature type="region of interest" description="Disordered" evidence="1">
    <location>
        <begin position="83"/>
        <end position="105"/>
    </location>
</feature>
<accession>A0A438DZA2</accession>
<evidence type="ECO:0000256" key="1">
    <source>
        <dbReference type="SAM" id="MobiDB-lite"/>
    </source>
</evidence>
<proteinExistence type="predicted"/>
<dbReference type="Proteomes" id="UP000288805">
    <property type="component" value="Unassembled WGS sequence"/>
</dbReference>
<dbReference type="EMBL" id="QGNW01001456">
    <property type="protein sequence ID" value="RVW40648.1"/>
    <property type="molecule type" value="Genomic_DNA"/>
</dbReference>
<dbReference type="AlphaFoldDB" id="A0A438DZA2"/>
<evidence type="ECO:0008006" key="4">
    <source>
        <dbReference type="Google" id="ProtNLM"/>
    </source>
</evidence>
<reference evidence="2 3" key="1">
    <citation type="journal article" date="2018" name="PLoS Genet.">
        <title>Population sequencing reveals clonal diversity and ancestral inbreeding in the grapevine cultivar Chardonnay.</title>
        <authorList>
            <person name="Roach M.J."/>
            <person name="Johnson D.L."/>
            <person name="Bohlmann J."/>
            <person name="van Vuuren H.J."/>
            <person name="Jones S.J."/>
            <person name="Pretorius I.S."/>
            <person name="Schmidt S.A."/>
            <person name="Borneman A.R."/>
        </authorList>
    </citation>
    <scope>NUCLEOTIDE SEQUENCE [LARGE SCALE GENOMIC DNA]</scope>
    <source>
        <strain evidence="3">cv. Chardonnay</strain>
        <tissue evidence="2">Leaf</tissue>
    </source>
</reference>
<organism evidence="2 3">
    <name type="scientific">Vitis vinifera</name>
    <name type="common">Grape</name>
    <dbReference type="NCBI Taxonomy" id="29760"/>
    <lineage>
        <taxon>Eukaryota</taxon>
        <taxon>Viridiplantae</taxon>
        <taxon>Streptophyta</taxon>
        <taxon>Embryophyta</taxon>
        <taxon>Tracheophyta</taxon>
        <taxon>Spermatophyta</taxon>
        <taxon>Magnoliopsida</taxon>
        <taxon>eudicotyledons</taxon>
        <taxon>Gunneridae</taxon>
        <taxon>Pentapetalae</taxon>
        <taxon>rosids</taxon>
        <taxon>Vitales</taxon>
        <taxon>Vitaceae</taxon>
        <taxon>Viteae</taxon>
        <taxon>Vitis</taxon>
    </lineage>
</organism>
<evidence type="ECO:0000313" key="2">
    <source>
        <dbReference type="EMBL" id="RVW40648.1"/>
    </source>
</evidence>
<gene>
    <name evidence="2" type="ORF">CK203_079153</name>
</gene>
<evidence type="ECO:0000313" key="3">
    <source>
        <dbReference type="Proteomes" id="UP000288805"/>
    </source>
</evidence>
<sequence>MRHHSGKEQRKEKKGRLAKVWEEEGRKFKVERSKNGAGRYILCSVIDVESKRFCLMVPEGKGIPGRWALFAEKLRDLGVATQEEVKEKEASRGESKSEGVLIENKEESCNEKKAMDGKKSYADVTKEPAGKQGDALWLQVGGRVLRNREKGLGRCLVGRWGTGLVGELELQTFKKWGEDVWNSRKGLRMLSMGGPLMMLEFEDEEDTERTLKRGT</sequence>
<name>A0A438DZA2_VITVI</name>